<dbReference type="CDD" id="cd00130">
    <property type="entry name" value="PAS"/>
    <property type="match status" value="1"/>
</dbReference>
<dbReference type="SMART" id="SM00091">
    <property type="entry name" value="PAS"/>
    <property type="match status" value="2"/>
</dbReference>
<feature type="domain" description="EAL" evidence="4">
    <location>
        <begin position="446"/>
        <end position="702"/>
    </location>
</feature>
<dbReference type="Pfam" id="PF00989">
    <property type="entry name" value="PAS"/>
    <property type="match status" value="1"/>
</dbReference>
<evidence type="ECO:0000259" key="4">
    <source>
        <dbReference type="PROSITE" id="PS50883"/>
    </source>
</evidence>
<dbReference type="GO" id="GO:0005886">
    <property type="term" value="C:plasma membrane"/>
    <property type="evidence" value="ECO:0007669"/>
    <property type="project" value="UniProtKB-SubCell"/>
</dbReference>
<dbReference type="SMART" id="SM00267">
    <property type="entry name" value="GGDEF"/>
    <property type="match status" value="1"/>
</dbReference>
<feature type="domain" description="PAS" evidence="3">
    <location>
        <begin position="23"/>
        <end position="65"/>
    </location>
</feature>
<dbReference type="SMART" id="SM00052">
    <property type="entry name" value="EAL"/>
    <property type="match status" value="1"/>
</dbReference>
<evidence type="ECO:0000259" key="3">
    <source>
        <dbReference type="PROSITE" id="PS50112"/>
    </source>
</evidence>
<feature type="domain" description="GGDEF" evidence="5">
    <location>
        <begin position="299"/>
        <end position="437"/>
    </location>
</feature>
<dbReference type="SUPFAM" id="SSF55785">
    <property type="entry name" value="PYP-like sensor domain (PAS domain)"/>
    <property type="match status" value="2"/>
</dbReference>
<dbReference type="InterPro" id="IPR000160">
    <property type="entry name" value="GGDEF_dom"/>
</dbReference>
<accession>A0A3Q9JIW0</accession>
<dbReference type="InterPro" id="IPR035965">
    <property type="entry name" value="PAS-like_dom_sf"/>
</dbReference>
<evidence type="ECO:0000256" key="2">
    <source>
        <dbReference type="ARBA" id="ARBA00004533"/>
    </source>
</evidence>
<dbReference type="PANTHER" id="PTHR44757">
    <property type="entry name" value="DIGUANYLATE CYCLASE DGCP"/>
    <property type="match status" value="1"/>
</dbReference>
<evidence type="ECO:0000313" key="6">
    <source>
        <dbReference type="EMBL" id="AZS50580.1"/>
    </source>
</evidence>
<dbReference type="Pfam" id="PF00990">
    <property type="entry name" value="GGDEF"/>
    <property type="match status" value="1"/>
</dbReference>
<dbReference type="Proteomes" id="UP000273143">
    <property type="component" value="Chromosome"/>
</dbReference>
<dbReference type="Gene3D" id="3.30.70.270">
    <property type="match status" value="1"/>
</dbReference>
<dbReference type="PANTHER" id="PTHR44757:SF2">
    <property type="entry name" value="BIOFILM ARCHITECTURE MAINTENANCE PROTEIN MBAA"/>
    <property type="match status" value="1"/>
</dbReference>
<dbReference type="InterPro" id="IPR043128">
    <property type="entry name" value="Rev_trsase/Diguanyl_cyclase"/>
</dbReference>
<dbReference type="SUPFAM" id="SSF141868">
    <property type="entry name" value="EAL domain-like"/>
    <property type="match status" value="1"/>
</dbReference>
<dbReference type="GO" id="GO:0006355">
    <property type="term" value="P:regulation of DNA-templated transcription"/>
    <property type="evidence" value="ECO:0007669"/>
    <property type="project" value="InterPro"/>
</dbReference>
<dbReference type="EMBL" id="CP029822">
    <property type="protein sequence ID" value="AZS50580.1"/>
    <property type="molecule type" value="Genomic_DNA"/>
</dbReference>
<dbReference type="InterPro" id="IPR052155">
    <property type="entry name" value="Biofilm_reg_signaling"/>
</dbReference>
<dbReference type="InterPro" id="IPR001633">
    <property type="entry name" value="EAL_dom"/>
</dbReference>
<keyword evidence="7" id="KW-1185">Reference proteome</keyword>
<dbReference type="Pfam" id="PF00563">
    <property type="entry name" value="EAL"/>
    <property type="match status" value="1"/>
</dbReference>
<evidence type="ECO:0000313" key="7">
    <source>
        <dbReference type="Proteomes" id="UP000273143"/>
    </source>
</evidence>
<dbReference type="SUPFAM" id="SSF55073">
    <property type="entry name" value="Nucleotide cyclase"/>
    <property type="match status" value="1"/>
</dbReference>
<comment type="cofactor">
    <cofactor evidence="1">
        <name>Mg(2+)</name>
        <dbReference type="ChEBI" id="CHEBI:18420"/>
    </cofactor>
</comment>
<dbReference type="InterPro" id="IPR013767">
    <property type="entry name" value="PAS_fold"/>
</dbReference>
<sequence length="706" mass="80198">MGFLNDIAERKQFRRYILDAWQQYSTLKSLIKEPLILIDVRTGRVVDINAAFERVLGWDMNQVVGIPIADLGIWKDPLRVKIINLVLKKRSIKLTDIQFYNMDGDVLTGELSAKVVRLNSGLAILATFFYSHNLLAVEQFFDVDDMEFSSAFDPIGDVVIISEFDSAKYIKVSESLREILGCDPSELLLKNEFDLGIWASESERKTFLETVKIEGAKLLEAAMYRPDMGYMPIKFMVDIFTANGSSYVLMVGHDVTSLRKAERRAIHLAYHDPLTNLPNRTLLYERLDQQIKLVQRYKLHAALLFLDLDHFKNINDSIGHPIGDAVLKIVTTRLKASIRANDTVSRVGGDEFIILLARLEGDFNDVERQVLITAERVREILCEPMLIDAHRLQISTSIGVTIIPEHGINTSELIKRADIALYKAKELGRNMIATFRSSMQSAVVQRMRIEAKMRQALQNKEFKLCFHPQVFSRTHEITGAEALIRWVQGKDIFSPEHFIDILEETQLIIEVGEWIILEACRLYAKLMNNKAISLLDFKFCVNVSPRQLQHEGFYSLIERAFKQYGIPKNAITLEVTEGIVIQKTNSIIEKMCLLRELGVNFAIDDFGTGYSSLSYLKKLPIDMLKIDKTFVDTITTDIHDAGIVSAIITMANSLDFEVIAEGVETADQLSILEEKGCYLYQGYLFSKPLTFDSLQALLVAQSSRQI</sequence>
<dbReference type="AlphaFoldDB" id="A0A3Q9JIW0"/>
<dbReference type="CDD" id="cd01948">
    <property type="entry name" value="EAL"/>
    <property type="match status" value="1"/>
</dbReference>
<dbReference type="KEGG" id="emo:DM558_07215"/>
<dbReference type="RefSeq" id="WP_127163042.1">
    <property type="nucleotide sequence ID" value="NZ_CP029822.1"/>
</dbReference>
<organism evidence="6 7">
    <name type="scientific">Entomomonas moraniae</name>
    <dbReference type="NCBI Taxonomy" id="2213226"/>
    <lineage>
        <taxon>Bacteria</taxon>
        <taxon>Pseudomonadati</taxon>
        <taxon>Pseudomonadota</taxon>
        <taxon>Gammaproteobacteria</taxon>
        <taxon>Pseudomonadales</taxon>
        <taxon>Pseudomonadaceae</taxon>
        <taxon>Entomomonas</taxon>
    </lineage>
</organism>
<dbReference type="PROSITE" id="PS50883">
    <property type="entry name" value="EAL"/>
    <property type="match status" value="1"/>
</dbReference>
<dbReference type="FunFam" id="3.30.70.270:FF:000001">
    <property type="entry name" value="Diguanylate cyclase domain protein"/>
    <property type="match status" value="1"/>
</dbReference>
<dbReference type="Gene3D" id="3.20.20.450">
    <property type="entry name" value="EAL domain"/>
    <property type="match status" value="1"/>
</dbReference>
<proteinExistence type="predicted"/>
<dbReference type="NCBIfam" id="TIGR00254">
    <property type="entry name" value="GGDEF"/>
    <property type="match status" value="1"/>
</dbReference>
<evidence type="ECO:0000259" key="5">
    <source>
        <dbReference type="PROSITE" id="PS50887"/>
    </source>
</evidence>
<dbReference type="Gene3D" id="3.30.450.20">
    <property type="entry name" value="PAS domain"/>
    <property type="match status" value="2"/>
</dbReference>
<dbReference type="CDD" id="cd01949">
    <property type="entry name" value="GGDEF"/>
    <property type="match status" value="1"/>
</dbReference>
<dbReference type="Pfam" id="PF13426">
    <property type="entry name" value="PAS_9"/>
    <property type="match status" value="1"/>
</dbReference>
<evidence type="ECO:0000256" key="1">
    <source>
        <dbReference type="ARBA" id="ARBA00001946"/>
    </source>
</evidence>
<gene>
    <name evidence="6" type="ORF">DM558_07215</name>
</gene>
<protein>
    <submittedName>
        <fullName evidence="6">EAL domain-containing protein</fullName>
    </submittedName>
</protein>
<dbReference type="InterPro" id="IPR029787">
    <property type="entry name" value="Nucleotide_cyclase"/>
</dbReference>
<dbReference type="GO" id="GO:0003824">
    <property type="term" value="F:catalytic activity"/>
    <property type="evidence" value="ECO:0007669"/>
    <property type="project" value="UniProtKB-ARBA"/>
</dbReference>
<dbReference type="InterPro" id="IPR035919">
    <property type="entry name" value="EAL_sf"/>
</dbReference>
<dbReference type="PROSITE" id="PS50887">
    <property type="entry name" value="GGDEF"/>
    <property type="match status" value="1"/>
</dbReference>
<dbReference type="InterPro" id="IPR000014">
    <property type="entry name" value="PAS"/>
</dbReference>
<name>A0A3Q9JIW0_9GAMM</name>
<reference evidence="7" key="1">
    <citation type="submission" date="2018-06" db="EMBL/GenBank/DDBJ databases">
        <title>Complete genome of Pseudomonas insecticola strain QZS01.</title>
        <authorList>
            <person name="Wang J."/>
            <person name="Su Q."/>
        </authorList>
    </citation>
    <scope>NUCLEOTIDE SEQUENCE [LARGE SCALE GENOMIC DNA]</scope>
    <source>
        <strain evidence="7">QZS01</strain>
    </source>
</reference>
<dbReference type="PROSITE" id="PS50112">
    <property type="entry name" value="PAS"/>
    <property type="match status" value="1"/>
</dbReference>
<comment type="subcellular location">
    <subcellularLocation>
        <location evidence="2">Cell inner membrane</location>
    </subcellularLocation>
</comment>